<evidence type="ECO:0000256" key="3">
    <source>
        <dbReference type="ARBA" id="ARBA00022679"/>
    </source>
</evidence>
<feature type="transmembrane region" description="Helical" evidence="8">
    <location>
        <begin position="336"/>
        <end position="356"/>
    </location>
</feature>
<dbReference type="InterPro" id="IPR018584">
    <property type="entry name" value="GT87"/>
</dbReference>
<keyword evidence="6 8" id="KW-0472">Membrane</keyword>
<evidence type="ECO:0000256" key="2">
    <source>
        <dbReference type="ARBA" id="ARBA00022475"/>
    </source>
</evidence>
<feature type="transmembrane region" description="Helical" evidence="8">
    <location>
        <begin position="232"/>
        <end position="255"/>
    </location>
</feature>
<gene>
    <name evidence="9" type="ORF">WS72_16870</name>
</gene>
<feature type="transmembrane region" description="Helical" evidence="8">
    <location>
        <begin position="196"/>
        <end position="220"/>
    </location>
</feature>
<feature type="transmembrane region" description="Helical" evidence="8">
    <location>
        <begin position="383"/>
        <end position="402"/>
    </location>
</feature>
<proteinExistence type="inferred from homology"/>
<evidence type="ECO:0000256" key="8">
    <source>
        <dbReference type="SAM" id="Phobius"/>
    </source>
</evidence>
<evidence type="ECO:0000313" key="9">
    <source>
        <dbReference type="EMBL" id="KWZ44357.1"/>
    </source>
</evidence>
<reference evidence="9 10" key="1">
    <citation type="submission" date="2015-11" db="EMBL/GenBank/DDBJ databases">
        <authorList>
            <person name="Sahl J."/>
            <person name="Wagner D."/>
            <person name="Keim P."/>
        </authorList>
    </citation>
    <scope>NUCLEOTIDE SEQUENCE [LARGE SCALE GENOMIC DNA]</scope>
    <source>
        <strain evidence="9 10">BDU18</strain>
    </source>
</reference>
<evidence type="ECO:0000256" key="1">
    <source>
        <dbReference type="ARBA" id="ARBA00004651"/>
    </source>
</evidence>
<dbReference type="EMBL" id="LNJQ01000001">
    <property type="protein sequence ID" value="KWZ44357.1"/>
    <property type="molecule type" value="Genomic_DNA"/>
</dbReference>
<sequence>MYVPRPRMPVSRPPVNAWLTQRRIVLYSSVTLALYGLFFVAWTGINRRFPEFDVVRPGPDFAVFWSASYLALHGSPWQAYDLHLLADLVLTRLSDFQRENFIAWLYPPTYLLMVTPLALLPFSVAYPYFIGASLLGYVIAARRISGAASIHRTPGLGCVPLVASPCIFVTAIFGQNAILTAACAALAVYWVDKKPIHAGICIGLLSAKPQMALLFPFVLIAVRAWRTLASAAVSAILLAAIAVLVCGVESVRLFAVNAELARTLILEHGVVFWFVSPTPFAALRLSDVPLSYAYAWHGSVAVVAVAAACSVWRRTRDTRLRGAALFVSTLISNPYLWHYELAWLGIALACVVTLGLRDGWLPGEQAAAICAWLLPVYEMLNPWLELPQIGPIVLLFMLLAILRRTRITAQNASLGGA</sequence>
<evidence type="ECO:0000256" key="5">
    <source>
        <dbReference type="ARBA" id="ARBA00022989"/>
    </source>
</evidence>
<keyword evidence="5 8" id="KW-1133">Transmembrane helix</keyword>
<comment type="subcellular location">
    <subcellularLocation>
        <location evidence="1">Cell membrane</location>
        <topology evidence="1">Multi-pass membrane protein</topology>
    </subcellularLocation>
</comment>
<name>A0ABR5TH84_9BURK</name>
<evidence type="ECO:0008006" key="11">
    <source>
        <dbReference type="Google" id="ProtNLM"/>
    </source>
</evidence>
<keyword evidence="4 8" id="KW-0812">Transmembrane</keyword>
<evidence type="ECO:0000313" key="10">
    <source>
        <dbReference type="Proteomes" id="UP000070255"/>
    </source>
</evidence>
<protein>
    <recommendedName>
        <fullName evidence="11">DUF2029 domain-containing protein</fullName>
    </recommendedName>
</protein>
<evidence type="ECO:0000256" key="7">
    <source>
        <dbReference type="ARBA" id="ARBA00024033"/>
    </source>
</evidence>
<feature type="transmembrane region" description="Helical" evidence="8">
    <location>
        <begin position="166"/>
        <end position="190"/>
    </location>
</feature>
<dbReference type="Pfam" id="PF09594">
    <property type="entry name" value="GT87"/>
    <property type="match status" value="1"/>
</dbReference>
<feature type="transmembrane region" description="Helical" evidence="8">
    <location>
        <begin position="294"/>
        <end position="315"/>
    </location>
</feature>
<evidence type="ECO:0000256" key="4">
    <source>
        <dbReference type="ARBA" id="ARBA00022692"/>
    </source>
</evidence>
<feature type="transmembrane region" description="Helical" evidence="8">
    <location>
        <begin position="24"/>
        <end position="42"/>
    </location>
</feature>
<comment type="caution">
    <text evidence="9">The sequence shown here is derived from an EMBL/GenBank/DDBJ whole genome shotgun (WGS) entry which is preliminary data.</text>
</comment>
<comment type="similarity">
    <text evidence="7">Belongs to the glycosyltransferase 87 family.</text>
</comment>
<feature type="transmembrane region" description="Helical" evidence="8">
    <location>
        <begin position="62"/>
        <end position="80"/>
    </location>
</feature>
<feature type="transmembrane region" description="Helical" evidence="8">
    <location>
        <begin position="101"/>
        <end position="119"/>
    </location>
</feature>
<keyword evidence="3" id="KW-0808">Transferase</keyword>
<keyword evidence="2" id="KW-1003">Cell membrane</keyword>
<organism evidence="9 10">
    <name type="scientific">Burkholderia savannae</name>
    <dbReference type="NCBI Taxonomy" id="1637837"/>
    <lineage>
        <taxon>Bacteria</taxon>
        <taxon>Pseudomonadati</taxon>
        <taxon>Pseudomonadota</taxon>
        <taxon>Betaproteobacteria</taxon>
        <taxon>Burkholderiales</taxon>
        <taxon>Burkholderiaceae</taxon>
        <taxon>Burkholderia</taxon>
        <taxon>pseudomallei group</taxon>
    </lineage>
</organism>
<evidence type="ECO:0000256" key="6">
    <source>
        <dbReference type="ARBA" id="ARBA00023136"/>
    </source>
</evidence>
<accession>A0ABR5TH84</accession>
<dbReference type="Proteomes" id="UP000070255">
    <property type="component" value="Unassembled WGS sequence"/>
</dbReference>
<keyword evidence="10" id="KW-1185">Reference proteome</keyword>